<feature type="region of interest" description="Disordered" evidence="17">
    <location>
        <begin position="116"/>
        <end position="226"/>
    </location>
</feature>
<evidence type="ECO:0000256" key="14">
    <source>
        <dbReference type="ARBA" id="ARBA00023163"/>
    </source>
</evidence>
<dbReference type="RefSeq" id="XP_034249280.1">
    <property type="nucleotide sequence ID" value="XM_034393389.1"/>
</dbReference>
<evidence type="ECO:0000259" key="18">
    <source>
        <dbReference type="PROSITE" id="PS50280"/>
    </source>
</evidence>
<dbReference type="InterPro" id="IPR047232">
    <property type="entry name" value="SETDB1/2-like_MBD"/>
</dbReference>
<dbReference type="GO" id="GO:0005694">
    <property type="term" value="C:chromosome"/>
    <property type="evidence" value="ECO:0007669"/>
    <property type="project" value="UniProtKB-SubCell"/>
</dbReference>
<feature type="domain" description="SET" evidence="18">
    <location>
        <begin position="1091"/>
        <end position="1352"/>
    </location>
</feature>
<evidence type="ECO:0000256" key="2">
    <source>
        <dbReference type="ARBA" id="ARBA00004286"/>
    </source>
</evidence>
<evidence type="ECO:0000313" key="22">
    <source>
        <dbReference type="Proteomes" id="UP000515158"/>
    </source>
</evidence>
<dbReference type="Pfam" id="PF18358">
    <property type="entry name" value="Tudor_4"/>
    <property type="match status" value="1"/>
</dbReference>
<keyword evidence="4" id="KW-0678">Repressor</keyword>
<keyword evidence="8" id="KW-0479">Metal-binding</keyword>
<evidence type="ECO:0000256" key="13">
    <source>
        <dbReference type="ARBA" id="ARBA00023054"/>
    </source>
</evidence>
<evidence type="ECO:0000256" key="10">
    <source>
        <dbReference type="ARBA" id="ARBA00022833"/>
    </source>
</evidence>
<dbReference type="Gene3D" id="2.30.30.140">
    <property type="match status" value="2"/>
</dbReference>
<feature type="compositionally biased region" description="Acidic residues" evidence="17">
    <location>
        <begin position="45"/>
        <end position="56"/>
    </location>
</feature>
<evidence type="ECO:0000256" key="1">
    <source>
        <dbReference type="ARBA" id="ARBA00004123"/>
    </source>
</evidence>
<dbReference type="CDD" id="cd01395">
    <property type="entry name" value="HMT_MBD"/>
    <property type="match status" value="1"/>
</dbReference>
<dbReference type="InterPro" id="IPR001739">
    <property type="entry name" value="Methyl_CpG_DNA-bd"/>
</dbReference>
<feature type="compositionally biased region" description="Low complexity" evidence="17">
    <location>
        <begin position="20"/>
        <end position="29"/>
    </location>
</feature>
<dbReference type="PROSITE" id="PS50867">
    <property type="entry name" value="PRE_SET"/>
    <property type="match status" value="1"/>
</dbReference>
<dbReference type="SMART" id="SM00317">
    <property type="entry name" value="SET"/>
    <property type="match status" value="1"/>
</dbReference>
<evidence type="ECO:0000256" key="7">
    <source>
        <dbReference type="ARBA" id="ARBA00022691"/>
    </source>
</evidence>
<dbReference type="InterPro" id="IPR016177">
    <property type="entry name" value="DNA-bd_dom_sf"/>
</dbReference>
<dbReference type="Gene3D" id="3.30.890.10">
    <property type="entry name" value="Methyl-cpg-binding Protein 2, Chain A"/>
    <property type="match status" value="1"/>
</dbReference>
<keyword evidence="13 16" id="KW-0175">Coiled coil</keyword>
<feature type="domain" description="MBD" evidence="21">
    <location>
        <begin position="884"/>
        <end position="952"/>
    </location>
</feature>
<dbReference type="GO" id="GO:0005634">
    <property type="term" value="C:nucleus"/>
    <property type="evidence" value="ECO:0007669"/>
    <property type="project" value="UniProtKB-SubCell"/>
</dbReference>
<dbReference type="InterPro" id="IPR051516">
    <property type="entry name" value="SETDB_methyltransferase"/>
</dbReference>
<evidence type="ECO:0000313" key="23">
    <source>
        <dbReference type="RefSeq" id="XP_034249280.1"/>
    </source>
</evidence>
<dbReference type="InParanoid" id="A0A6P8ZW03"/>
<organism evidence="23">
    <name type="scientific">Thrips palmi</name>
    <name type="common">Melon thrips</name>
    <dbReference type="NCBI Taxonomy" id="161013"/>
    <lineage>
        <taxon>Eukaryota</taxon>
        <taxon>Metazoa</taxon>
        <taxon>Ecdysozoa</taxon>
        <taxon>Arthropoda</taxon>
        <taxon>Hexapoda</taxon>
        <taxon>Insecta</taxon>
        <taxon>Pterygota</taxon>
        <taxon>Neoptera</taxon>
        <taxon>Paraneoptera</taxon>
        <taxon>Thysanoptera</taxon>
        <taxon>Terebrantia</taxon>
        <taxon>Thripoidea</taxon>
        <taxon>Thripidae</taxon>
        <taxon>Thrips</taxon>
    </lineage>
</organism>
<keyword evidence="22" id="KW-1185">Reference proteome</keyword>
<keyword evidence="10" id="KW-0862">Zinc</keyword>
<dbReference type="InterPro" id="IPR041291">
    <property type="entry name" value="TUDOR_5"/>
</dbReference>
<proteinExistence type="predicted"/>
<dbReference type="PANTHER" id="PTHR46024">
    <property type="entry name" value="HISTONE-LYSINE N-METHYLTRANSFERASE EGGLESS"/>
    <property type="match status" value="1"/>
</dbReference>
<dbReference type="Proteomes" id="UP000515158">
    <property type="component" value="Unplaced"/>
</dbReference>
<feature type="compositionally biased region" description="Polar residues" evidence="17">
    <location>
        <begin position="63"/>
        <end position="78"/>
    </location>
</feature>
<keyword evidence="3" id="KW-0158">Chromosome</keyword>
<dbReference type="GeneID" id="117650092"/>
<evidence type="ECO:0000256" key="9">
    <source>
        <dbReference type="ARBA" id="ARBA00022737"/>
    </source>
</evidence>
<dbReference type="InterPro" id="IPR002999">
    <property type="entry name" value="Tudor"/>
</dbReference>
<dbReference type="PANTHER" id="PTHR46024:SF1">
    <property type="entry name" value="HISTONE-LYSINE N-METHYLTRANSFERASE EGGLESS"/>
    <property type="match status" value="1"/>
</dbReference>
<evidence type="ECO:0000259" key="19">
    <source>
        <dbReference type="PROSITE" id="PS50867"/>
    </source>
</evidence>
<keyword evidence="5" id="KW-0489">Methyltransferase</keyword>
<dbReference type="SMART" id="SM00391">
    <property type="entry name" value="MBD"/>
    <property type="match status" value="1"/>
</dbReference>
<dbReference type="SMART" id="SM00468">
    <property type="entry name" value="PreSET"/>
    <property type="match status" value="1"/>
</dbReference>
<dbReference type="InterPro" id="IPR003616">
    <property type="entry name" value="Post-SET_dom"/>
</dbReference>
<dbReference type="OrthoDB" id="5792673at2759"/>
<sequence length="1377" mass="155590">MEVDLTDDDCIMTTPIQLGASKTPASTPKTPKPPNKPSAPLEILEISDDDDDDIIFEPEKANPPSSGVSTSASKQSSDTLKKLQVSSKNDKTEDIQVFTPIPINERLPLLSSLAENVPKKHSAKDKSGTDDIIEVFDLPPSVSNTEKSKPSTSASVRTPSNSVAKNQSTLLPKDKATDPKVPSGQSKGFKGRSDPTVDDVIEVAESPPRNQEEFSSLNKEKSGANNVAEKNVSIGQAKQSRNVSTCRYVVDITDEEKSKQVTCYPKRNSENTCLNVGCKSGDDLKSAPMFVISYYGCKLKKGKYDVCAECFQAAVDHHAELANRLCHQESLFAYENFRINDIPIVDLESDEETSDNEEPLPFSVLLDLERNLEMALNESFSKYHLDYQIKEATGMLTDKMTSLELEGKKIDDQYDQLQKDIDEMRKKVYEKHNAIIRQVPSLDTATLTLPSTTPQQFDTSTKYPQNIQEYQPFMPHRGVAMKRVTNHSLHSPHRPISPTSLDGCSQEIVALREVNIPQAPLPPIGPLVRPKPRTDDIVYVMKMSFFGVWLRGRVIDVTNTSAANYITNTVYKVKMELQANKKQFSIKTVQGKHMAYPNPASVRLEVGTRVIAVFQDDESNNQNKGGSYYSGLIAEPPKPNNRYRYLVFFDDGYAQYVPHNKILVVCESSSNVWDDIHPDSREFIRKYLNQYPERPMVKLAPNQVVKTEWNGKWWIARVVEVDGSLVKMSFDADKRTEWIYRGSTRLHPLFNELSKQAEAQAVGSGTITRMRGMGVRRVNQPYVEYTQNTGIEDEGSEPAAPTAVSAPSTVVRAVARKSTSSKKHEIHAVIPQTPTSKTLFFSPDNIGIVKELQLPKDALMPKRLQPHTCGPHCIGWIKYDPVKMRGYNPLSIPLYCGWQRELPRFKKKSTILYTAPCGRRLRNMQELHRYLRICKSEMSVDLFDFDYWVNALSEFTLTDKLKKHIVQEDITCGRENVKIPLINYVDNSLPANLIYKNQREPYEGVPLNNDPAFLCGCDCTDDCQNKEKCACWKLTIQGSALYPGGVEDPNVGYYYKRLQERVITGIYECNEQCKCSKKTCLNRVVQHPLQLQLQLFKTPNKGWGLRCVNDIPKGTFICIYAGYLYTEETANTIGELEGDDYLAELDYIEVVERMKEDYESDVEDEEEEEEEDFVDKNAERSRYKGESDSDYKSGRKASLDSNSDASIRSRLRKRTAADLDSGDDSRNTGDKGSKRRETSQKNDAEDDDGSDDDKMERLPSSFTPKPLTKTPITDTPVRRFQSVRKFYGPNERVYIMDANQVGNIGRYLNHSCSPNVFVQNVFVDTHDLRFPWVAFFALQYIKAGAELTWDYNYDVGSVPDKQIICQCGSLECRGRLL</sequence>
<dbReference type="InterPro" id="IPR046341">
    <property type="entry name" value="SET_dom_sf"/>
</dbReference>
<evidence type="ECO:0000256" key="8">
    <source>
        <dbReference type="ARBA" id="ARBA00022723"/>
    </source>
</evidence>
<evidence type="ECO:0000259" key="21">
    <source>
        <dbReference type="PROSITE" id="PS50982"/>
    </source>
</evidence>
<dbReference type="PROSITE" id="PS50982">
    <property type="entry name" value="MBD"/>
    <property type="match status" value="1"/>
</dbReference>
<accession>A0A6P8ZW03</accession>
<comment type="subcellular location">
    <subcellularLocation>
        <location evidence="2">Chromosome</location>
    </subcellularLocation>
    <subcellularLocation>
        <location evidence="1">Nucleus</location>
    </subcellularLocation>
</comment>
<feature type="domain" description="Pre-SET" evidence="19">
    <location>
        <begin position="1015"/>
        <end position="1088"/>
    </location>
</feature>
<keyword evidence="7" id="KW-0949">S-adenosyl-L-methionine</keyword>
<keyword evidence="9" id="KW-0677">Repeat</keyword>
<evidence type="ECO:0000259" key="20">
    <source>
        <dbReference type="PROSITE" id="PS50868"/>
    </source>
</evidence>
<dbReference type="SMART" id="SM00333">
    <property type="entry name" value="TUDOR"/>
    <property type="match status" value="2"/>
</dbReference>
<dbReference type="GO" id="GO:0032259">
    <property type="term" value="P:methylation"/>
    <property type="evidence" value="ECO:0007669"/>
    <property type="project" value="UniProtKB-KW"/>
</dbReference>
<evidence type="ECO:0000256" key="11">
    <source>
        <dbReference type="ARBA" id="ARBA00022853"/>
    </source>
</evidence>
<dbReference type="FunCoup" id="A0A6P8ZW03">
    <property type="interactions" value="1599"/>
</dbReference>
<feature type="region of interest" description="Disordered" evidence="17">
    <location>
        <begin position="1"/>
        <end position="96"/>
    </location>
</feature>
<evidence type="ECO:0000256" key="5">
    <source>
        <dbReference type="ARBA" id="ARBA00022603"/>
    </source>
</evidence>
<feature type="compositionally biased region" description="Basic and acidic residues" evidence="17">
    <location>
        <begin position="1174"/>
        <end position="1193"/>
    </location>
</feature>
<dbReference type="InterPro" id="IPR041292">
    <property type="entry name" value="Tudor_4"/>
</dbReference>
<dbReference type="SUPFAM" id="SSF82199">
    <property type="entry name" value="SET domain"/>
    <property type="match status" value="1"/>
</dbReference>
<keyword evidence="15" id="KW-0539">Nucleus</keyword>
<dbReference type="Pfam" id="PF05033">
    <property type="entry name" value="Pre-SET"/>
    <property type="match status" value="1"/>
</dbReference>
<dbReference type="PROSITE" id="PS50280">
    <property type="entry name" value="SET"/>
    <property type="match status" value="1"/>
</dbReference>
<feature type="region of interest" description="Disordered" evidence="17">
    <location>
        <begin position="1156"/>
        <end position="1274"/>
    </location>
</feature>
<feature type="coiled-coil region" evidence="16">
    <location>
        <begin position="400"/>
        <end position="427"/>
    </location>
</feature>
<dbReference type="GO" id="GO:0010629">
    <property type="term" value="P:negative regulation of gene expression"/>
    <property type="evidence" value="ECO:0007669"/>
    <property type="project" value="TreeGrafter"/>
</dbReference>
<keyword evidence="12" id="KW-0805">Transcription regulation</keyword>
<dbReference type="GO" id="GO:0008270">
    <property type="term" value="F:zinc ion binding"/>
    <property type="evidence" value="ECO:0007669"/>
    <property type="project" value="InterPro"/>
</dbReference>
<dbReference type="InterPro" id="IPR007728">
    <property type="entry name" value="Pre-SET_dom"/>
</dbReference>
<feature type="compositionally biased region" description="Acidic residues" evidence="17">
    <location>
        <begin position="1"/>
        <end position="10"/>
    </location>
</feature>
<keyword evidence="14" id="KW-0804">Transcription</keyword>
<evidence type="ECO:0000256" key="6">
    <source>
        <dbReference type="ARBA" id="ARBA00022679"/>
    </source>
</evidence>
<feature type="compositionally biased region" description="Acidic residues" evidence="17">
    <location>
        <begin position="1158"/>
        <end position="1173"/>
    </location>
</feature>
<protein>
    <submittedName>
        <fullName evidence="23">Histone-lysine N-methyltransferase eggless isoform X1</fullName>
    </submittedName>
</protein>
<evidence type="ECO:0000256" key="4">
    <source>
        <dbReference type="ARBA" id="ARBA00022491"/>
    </source>
</evidence>
<dbReference type="InterPro" id="IPR001214">
    <property type="entry name" value="SET_dom"/>
</dbReference>
<dbReference type="CDD" id="cd10517">
    <property type="entry name" value="SET_SETDB1"/>
    <property type="match status" value="1"/>
</dbReference>
<dbReference type="Gene3D" id="2.170.270.10">
    <property type="entry name" value="SET domain"/>
    <property type="match status" value="2"/>
</dbReference>
<keyword evidence="6" id="KW-0808">Transferase</keyword>
<feature type="domain" description="Post-SET" evidence="20">
    <location>
        <begin position="1361"/>
        <end position="1377"/>
    </location>
</feature>
<dbReference type="SUPFAM" id="SSF54171">
    <property type="entry name" value="DNA-binding domain"/>
    <property type="match status" value="1"/>
</dbReference>
<dbReference type="CDD" id="cd21181">
    <property type="entry name" value="Tudor_SETDB1_rpt2"/>
    <property type="match status" value="1"/>
</dbReference>
<dbReference type="Pfam" id="PF18359">
    <property type="entry name" value="Tudor_5"/>
    <property type="match status" value="1"/>
</dbReference>
<feature type="compositionally biased region" description="Basic and acidic residues" evidence="17">
    <location>
        <begin position="1223"/>
        <end position="1243"/>
    </location>
</feature>
<reference evidence="23" key="1">
    <citation type="submission" date="2025-08" db="UniProtKB">
        <authorList>
            <consortium name="RefSeq"/>
        </authorList>
    </citation>
    <scope>IDENTIFICATION</scope>
    <source>
        <tissue evidence="23">Total insect</tissue>
    </source>
</reference>
<dbReference type="GO" id="GO:0070828">
    <property type="term" value="P:heterochromatin organization"/>
    <property type="evidence" value="ECO:0007669"/>
    <property type="project" value="TreeGrafter"/>
</dbReference>
<evidence type="ECO:0000256" key="3">
    <source>
        <dbReference type="ARBA" id="ARBA00022454"/>
    </source>
</evidence>
<dbReference type="Pfam" id="PF00856">
    <property type="entry name" value="SET"/>
    <property type="match status" value="1"/>
</dbReference>
<dbReference type="PROSITE" id="PS50868">
    <property type="entry name" value="POST_SET"/>
    <property type="match status" value="1"/>
</dbReference>
<evidence type="ECO:0000256" key="16">
    <source>
        <dbReference type="SAM" id="Coils"/>
    </source>
</evidence>
<dbReference type="GO" id="GO:0046974">
    <property type="term" value="F:histone H3K9 methyltransferase activity"/>
    <property type="evidence" value="ECO:0007669"/>
    <property type="project" value="TreeGrafter"/>
</dbReference>
<feature type="compositionally biased region" description="Polar residues" evidence="17">
    <location>
        <begin position="141"/>
        <end position="170"/>
    </location>
</feature>
<dbReference type="CDD" id="cd20382">
    <property type="entry name" value="Tudor_SETDB1_rpt1"/>
    <property type="match status" value="1"/>
</dbReference>
<keyword evidence="11" id="KW-0156">Chromatin regulator</keyword>
<dbReference type="Pfam" id="PF01429">
    <property type="entry name" value="MBD"/>
    <property type="match status" value="1"/>
</dbReference>
<evidence type="ECO:0000256" key="17">
    <source>
        <dbReference type="SAM" id="MobiDB-lite"/>
    </source>
</evidence>
<dbReference type="CTD" id="37962"/>
<evidence type="ECO:0000256" key="15">
    <source>
        <dbReference type="ARBA" id="ARBA00023242"/>
    </source>
</evidence>
<dbReference type="KEGG" id="tpal:117650092"/>
<evidence type="ECO:0000256" key="12">
    <source>
        <dbReference type="ARBA" id="ARBA00023015"/>
    </source>
</evidence>
<name>A0A6P8ZW03_THRPL</name>
<dbReference type="GO" id="GO:0003677">
    <property type="term" value="F:DNA binding"/>
    <property type="evidence" value="ECO:0007669"/>
    <property type="project" value="InterPro"/>
</dbReference>
<gene>
    <name evidence="23" type="primary">LOC117650092</name>
</gene>